<dbReference type="RefSeq" id="WP_344839504.1">
    <property type="nucleotide sequence ID" value="NZ_BAAAUV010000047.1"/>
</dbReference>
<keyword evidence="2" id="KW-1185">Reference proteome</keyword>
<organism evidence="1 2">
    <name type="scientific">Actinocorallia longicatena</name>
    <dbReference type="NCBI Taxonomy" id="111803"/>
    <lineage>
        <taxon>Bacteria</taxon>
        <taxon>Bacillati</taxon>
        <taxon>Actinomycetota</taxon>
        <taxon>Actinomycetes</taxon>
        <taxon>Streptosporangiales</taxon>
        <taxon>Thermomonosporaceae</taxon>
        <taxon>Actinocorallia</taxon>
    </lineage>
</organism>
<dbReference type="SUPFAM" id="SSF53649">
    <property type="entry name" value="Alkaline phosphatase-like"/>
    <property type="match status" value="1"/>
</dbReference>
<evidence type="ECO:0000313" key="2">
    <source>
        <dbReference type="Proteomes" id="UP001501237"/>
    </source>
</evidence>
<dbReference type="EMBL" id="BAAAUV010000047">
    <property type="protein sequence ID" value="GAA3241847.1"/>
    <property type="molecule type" value="Genomic_DNA"/>
</dbReference>
<name>A0ABP6QNN5_9ACTN</name>
<protein>
    <submittedName>
        <fullName evidence="1">Alkaline phosphatase family protein</fullName>
    </submittedName>
</protein>
<accession>A0ABP6QNN5</accession>
<gene>
    <name evidence="1" type="ORF">GCM10010468_79250</name>
</gene>
<dbReference type="PANTHER" id="PTHR10151:SF120">
    <property type="entry name" value="BIS(5'-ADENOSYL)-TRIPHOSPHATASE"/>
    <property type="match status" value="1"/>
</dbReference>
<dbReference type="InterPro" id="IPR002591">
    <property type="entry name" value="Phosphodiest/P_Trfase"/>
</dbReference>
<dbReference type="Gene3D" id="3.40.720.10">
    <property type="entry name" value="Alkaline Phosphatase, subunit A"/>
    <property type="match status" value="1"/>
</dbReference>
<reference evidence="2" key="1">
    <citation type="journal article" date="2019" name="Int. J. Syst. Evol. Microbiol.">
        <title>The Global Catalogue of Microorganisms (GCM) 10K type strain sequencing project: providing services to taxonomists for standard genome sequencing and annotation.</title>
        <authorList>
            <consortium name="The Broad Institute Genomics Platform"/>
            <consortium name="The Broad Institute Genome Sequencing Center for Infectious Disease"/>
            <person name="Wu L."/>
            <person name="Ma J."/>
        </authorList>
    </citation>
    <scope>NUCLEOTIDE SEQUENCE [LARGE SCALE GENOMIC DNA]</scope>
    <source>
        <strain evidence="2">JCM 9377</strain>
    </source>
</reference>
<dbReference type="Pfam" id="PF01663">
    <property type="entry name" value="Phosphodiest"/>
    <property type="match status" value="1"/>
</dbReference>
<dbReference type="InterPro" id="IPR017850">
    <property type="entry name" value="Alkaline_phosphatase_core_sf"/>
</dbReference>
<comment type="caution">
    <text evidence="1">The sequence shown here is derived from an EMBL/GenBank/DDBJ whole genome shotgun (WGS) entry which is preliminary data.</text>
</comment>
<dbReference type="Proteomes" id="UP001501237">
    <property type="component" value="Unassembled WGS sequence"/>
</dbReference>
<dbReference type="PANTHER" id="PTHR10151">
    <property type="entry name" value="ECTONUCLEOTIDE PYROPHOSPHATASE/PHOSPHODIESTERASE"/>
    <property type="match status" value="1"/>
</dbReference>
<evidence type="ECO:0000313" key="1">
    <source>
        <dbReference type="EMBL" id="GAA3241847.1"/>
    </source>
</evidence>
<sequence>MNDVAKDKVLVLGLDGLRHDRIDQVEMPNLRRLIAEGAYGTSLLPYAPPLARTDSGPGWSSIATGVWPGRHGVVDNAFTAPDYAAWPDFLTRAARAGLATYANIAWGDLVVHGTFGPEIGTLISHDGDALGFAEADVLVADHAAEFLATAAVDAAFVQFGGIDEAGHRHGPFSAPYVRQMEIVDTYVGRILFALTRRPAGESWTVVVVPDHGHRDEGNHGEDSPQERGVFVALHGPRVPAGTVLEAPALADVAPTVLNRLGVRHTGLEGRDLLPVRVPG</sequence>
<proteinExistence type="predicted"/>